<dbReference type="Proteomes" id="UP000756132">
    <property type="component" value="Chromosome 5"/>
</dbReference>
<dbReference type="Gene3D" id="3.40.50.1820">
    <property type="entry name" value="alpha/beta hydrolase"/>
    <property type="match status" value="1"/>
</dbReference>
<accession>A0A9Q8P9J0</accession>
<dbReference type="PANTHER" id="PTHR48070">
    <property type="entry name" value="ESTERASE OVCA2"/>
    <property type="match status" value="1"/>
</dbReference>
<feature type="domain" description="Serine hydrolase" evidence="2">
    <location>
        <begin position="2"/>
        <end position="234"/>
    </location>
</feature>
<dbReference type="AlphaFoldDB" id="A0A9Q8P9J0"/>
<name>A0A9Q8P9J0_PASFU</name>
<evidence type="ECO:0000313" key="3">
    <source>
        <dbReference type="EMBL" id="UJO18001.1"/>
    </source>
</evidence>
<dbReference type="InterPro" id="IPR029058">
    <property type="entry name" value="AB_hydrolase_fold"/>
</dbReference>
<keyword evidence="4" id="KW-1185">Reference proteome</keyword>
<dbReference type="PANTHER" id="PTHR48070:SF4">
    <property type="entry name" value="ESTERASE ALNB"/>
    <property type="match status" value="1"/>
</dbReference>
<sequence length="253" mass="27793">MKTLCLHGAYGSAANFRVQLGPFIDSIENPGNVDFKCIDGGHVATPPKGFEAYFGAPPLFRFINFDGIEGLDDMLVKIRHVPEGMSAEDTMRNLIGDKDVFSGPAVKSTMDRLCEMLDEDHEIEGILGYSEGATAAATLILEERRRFEEEGRPRRIKYAVFFAGWPPVALKGDKVQCLLADECEDIIDVPTCHIVGCKDPYIGGAMALYSMCNEDTAILFDHGKGHTMPRDAITIKELSAAVEQTFARREAAV</sequence>
<dbReference type="InterPro" id="IPR005645">
    <property type="entry name" value="FSH-like_dom"/>
</dbReference>
<protein>
    <recommendedName>
        <fullName evidence="2">Serine hydrolase domain-containing protein</fullName>
    </recommendedName>
</protein>
<evidence type="ECO:0000313" key="4">
    <source>
        <dbReference type="Proteomes" id="UP000756132"/>
    </source>
</evidence>
<dbReference type="EMBL" id="CP090167">
    <property type="protein sequence ID" value="UJO18001.1"/>
    <property type="molecule type" value="Genomic_DNA"/>
</dbReference>
<reference evidence="3" key="2">
    <citation type="journal article" date="2022" name="Microb. Genom.">
        <title>A chromosome-scale genome assembly of the tomato pathogen Cladosporium fulvum reveals a compartmentalized genome architecture and the presence of a dispensable chromosome.</title>
        <authorList>
            <person name="Zaccaron A.Z."/>
            <person name="Chen L.H."/>
            <person name="Samaras A."/>
            <person name="Stergiopoulos I."/>
        </authorList>
    </citation>
    <scope>NUCLEOTIDE SEQUENCE</scope>
    <source>
        <strain evidence="3">Race5_Kim</strain>
    </source>
</reference>
<evidence type="ECO:0000259" key="2">
    <source>
        <dbReference type="Pfam" id="PF03959"/>
    </source>
</evidence>
<gene>
    <name evidence="3" type="ORF">CLAFUR5_06163</name>
</gene>
<dbReference type="RefSeq" id="XP_047762367.1">
    <property type="nucleotide sequence ID" value="XM_047905311.1"/>
</dbReference>
<dbReference type="OrthoDB" id="414698at2759"/>
<dbReference type="KEGG" id="ffu:CLAFUR5_06163"/>
<dbReference type="GeneID" id="71986041"/>
<evidence type="ECO:0000256" key="1">
    <source>
        <dbReference type="ARBA" id="ARBA00022801"/>
    </source>
</evidence>
<dbReference type="GO" id="GO:0016787">
    <property type="term" value="F:hydrolase activity"/>
    <property type="evidence" value="ECO:0007669"/>
    <property type="project" value="UniProtKB-KW"/>
</dbReference>
<dbReference type="GO" id="GO:0005634">
    <property type="term" value="C:nucleus"/>
    <property type="evidence" value="ECO:0007669"/>
    <property type="project" value="TreeGrafter"/>
</dbReference>
<dbReference type="SUPFAM" id="SSF53474">
    <property type="entry name" value="alpha/beta-Hydrolases"/>
    <property type="match status" value="1"/>
</dbReference>
<dbReference type="GO" id="GO:0005737">
    <property type="term" value="C:cytoplasm"/>
    <property type="evidence" value="ECO:0007669"/>
    <property type="project" value="TreeGrafter"/>
</dbReference>
<reference evidence="3" key="1">
    <citation type="submission" date="2021-12" db="EMBL/GenBank/DDBJ databases">
        <authorList>
            <person name="Zaccaron A."/>
            <person name="Stergiopoulos I."/>
        </authorList>
    </citation>
    <scope>NUCLEOTIDE SEQUENCE</scope>
    <source>
        <strain evidence="3">Race5_Kim</strain>
    </source>
</reference>
<keyword evidence="1" id="KW-0378">Hydrolase</keyword>
<proteinExistence type="predicted"/>
<dbReference type="GO" id="GO:0019748">
    <property type="term" value="P:secondary metabolic process"/>
    <property type="evidence" value="ECO:0007669"/>
    <property type="project" value="TreeGrafter"/>
</dbReference>
<dbReference type="InterPro" id="IPR050593">
    <property type="entry name" value="LovG"/>
</dbReference>
<dbReference type="Pfam" id="PF03959">
    <property type="entry name" value="FSH1"/>
    <property type="match status" value="1"/>
</dbReference>
<organism evidence="3 4">
    <name type="scientific">Passalora fulva</name>
    <name type="common">Tomato leaf mold</name>
    <name type="synonym">Cladosporium fulvum</name>
    <dbReference type="NCBI Taxonomy" id="5499"/>
    <lineage>
        <taxon>Eukaryota</taxon>
        <taxon>Fungi</taxon>
        <taxon>Dikarya</taxon>
        <taxon>Ascomycota</taxon>
        <taxon>Pezizomycotina</taxon>
        <taxon>Dothideomycetes</taxon>
        <taxon>Dothideomycetidae</taxon>
        <taxon>Mycosphaerellales</taxon>
        <taxon>Mycosphaerellaceae</taxon>
        <taxon>Fulvia</taxon>
    </lineage>
</organism>